<dbReference type="RefSeq" id="WP_100335992.1">
    <property type="nucleotide sequence ID" value="NZ_PGFA01000001.1"/>
</dbReference>
<keyword evidence="2" id="KW-1185">Reference proteome</keyword>
<comment type="caution">
    <text evidence="1">The sequence shown here is derived from an EMBL/GenBank/DDBJ whole genome shotgun (WGS) entry which is preliminary data.</text>
</comment>
<organism evidence="1 2">
    <name type="scientific">Hymenobacter chitinivorans DSM 11115</name>
    <dbReference type="NCBI Taxonomy" id="1121954"/>
    <lineage>
        <taxon>Bacteria</taxon>
        <taxon>Pseudomonadati</taxon>
        <taxon>Bacteroidota</taxon>
        <taxon>Cytophagia</taxon>
        <taxon>Cytophagales</taxon>
        <taxon>Hymenobacteraceae</taxon>
        <taxon>Hymenobacter</taxon>
    </lineage>
</organism>
<evidence type="ECO:0000313" key="1">
    <source>
        <dbReference type="EMBL" id="PJJ60340.1"/>
    </source>
</evidence>
<protein>
    <recommendedName>
        <fullName evidence="3">SpoIIAA-like protein</fullName>
    </recommendedName>
</protein>
<dbReference type="EMBL" id="PGFA01000001">
    <property type="protein sequence ID" value="PJJ60340.1"/>
    <property type="molecule type" value="Genomic_DNA"/>
</dbReference>
<accession>A0A2M9BQU5</accession>
<dbReference type="AlphaFoldDB" id="A0A2M9BQU5"/>
<name>A0A2M9BQU5_9BACT</name>
<evidence type="ECO:0000313" key="2">
    <source>
        <dbReference type="Proteomes" id="UP000228535"/>
    </source>
</evidence>
<sequence>MADLRYPADASLYYHNDLATIMEHAHGYARIDWHPVPITSAALRTVYEQVLTLLSSRGLCKILTDHQLMPPVLAAEREWLTQNWAPRAMREAGYRYCAIVQAYDVLSQQSTQHMVQQLAETPLTIRYFEDAQAAEDWLRSAGGPDRQIGQVA</sequence>
<dbReference type="OrthoDB" id="878538at2"/>
<dbReference type="Proteomes" id="UP000228535">
    <property type="component" value="Unassembled WGS sequence"/>
</dbReference>
<evidence type="ECO:0008006" key="3">
    <source>
        <dbReference type="Google" id="ProtNLM"/>
    </source>
</evidence>
<proteinExistence type="predicted"/>
<reference evidence="1 2" key="1">
    <citation type="submission" date="2017-11" db="EMBL/GenBank/DDBJ databases">
        <title>Genomic Encyclopedia of Archaeal and Bacterial Type Strains, Phase II (KMG-II): From Individual Species to Whole Genera.</title>
        <authorList>
            <person name="Goeker M."/>
        </authorList>
    </citation>
    <scope>NUCLEOTIDE SEQUENCE [LARGE SCALE GENOMIC DNA]</scope>
    <source>
        <strain evidence="1 2">DSM 11115</strain>
    </source>
</reference>
<gene>
    <name evidence="1" type="ORF">CLV45_1765</name>
</gene>